<sequence length="148" mass="16488">MKDIPVKSGTRYPAPFDAPCRAREWQALGEAFGLAQFGVNRVRLKPGVWSSQRHWHTHEDEFVYVLEGAPTLVTDDGRRALGPGEFVGFRGGVENGHHLINETEEDVVFLVVGARIAEDAAHYPDIDLYCPPGRQQGAVFTRKNGEPY</sequence>
<dbReference type="Proteomes" id="UP000198346">
    <property type="component" value="Unassembled WGS sequence"/>
</dbReference>
<proteinExistence type="predicted"/>
<dbReference type="InterPro" id="IPR011051">
    <property type="entry name" value="RmlC_Cupin_sf"/>
</dbReference>
<accession>A0A239PIX7</accession>
<keyword evidence="1" id="KW-0479">Metal-binding</keyword>
<name>A0A239PIX7_9PROT</name>
<protein>
    <submittedName>
        <fullName evidence="3">Uncharacterized conserved protein, cupin superfamily</fullName>
    </submittedName>
</protein>
<dbReference type="InterPro" id="IPR051610">
    <property type="entry name" value="GPI/OXD"/>
</dbReference>
<dbReference type="CDD" id="cd02224">
    <property type="entry name" value="cupin_SPO2919-like"/>
    <property type="match status" value="1"/>
</dbReference>
<evidence type="ECO:0000259" key="2">
    <source>
        <dbReference type="Pfam" id="PF07883"/>
    </source>
</evidence>
<dbReference type="PANTHER" id="PTHR35848:SF9">
    <property type="entry name" value="SLL1358 PROTEIN"/>
    <property type="match status" value="1"/>
</dbReference>
<gene>
    <name evidence="3" type="ORF">SAMN06297382_0255</name>
</gene>
<evidence type="ECO:0000313" key="3">
    <source>
        <dbReference type="EMBL" id="SNT67762.1"/>
    </source>
</evidence>
<dbReference type="Gene3D" id="2.60.120.10">
    <property type="entry name" value="Jelly Rolls"/>
    <property type="match status" value="1"/>
</dbReference>
<evidence type="ECO:0000256" key="1">
    <source>
        <dbReference type="ARBA" id="ARBA00022723"/>
    </source>
</evidence>
<dbReference type="EMBL" id="FZQA01000001">
    <property type="protein sequence ID" value="SNT67762.1"/>
    <property type="molecule type" value="Genomic_DNA"/>
</dbReference>
<feature type="domain" description="Cupin type-2" evidence="2">
    <location>
        <begin position="41"/>
        <end position="112"/>
    </location>
</feature>
<dbReference type="PANTHER" id="PTHR35848">
    <property type="entry name" value="OXALATE-BINDING PROTEIN"/>
    <property type="match status" value="1"/>
</dbReference>
<dbReference type="AlphaFoldDB" id="A0A239PIX7"/>
<organism evidence="3 4">
    <name type="scientific">Amphiplicatus metriothermophilus</name>
    <dbReference type="NCBI Taxonomy" id="1519374"/>
    <lineage>
        <taxon>Bacteria</taxon>
        <taxon>Pseudomonadati</taxon>
        <taxon>Pseudomonadota</taxon>
        <taxon>Alphaproteobacteria</taxon>
        <taxon>Parvularculales</taxon>
        <taxon>Parvularculaceae</taxon>
        <taxon>Amphiplicatus</taxon>
    </lineage>
</organism>
<dbReference type="InterPro" id="IPR013096">
    <property type="entry name" value="Cupin_2"/>
</dbReference>
<dbReference type="SUPFAM" id="SSF51182">
    <property type="entry name" value="RmlC-like cupins"/>
    <property type="match status" value="1"/>
</dbReference>
<dbReference type="InterPro" id="IPR014710">
    <property type="entry name" value="RmlC-like_jellyroll"/>
</dbReference>
<reference evidence="3 4" key="1">
    <citation type="submission" date="2017-07" db="EMBL/GenBank/DDBJ databases">
        <authorList>
            <person name="Sun Z.S."/>
            <person name="Albrecht U."/>
            <person name="Echele G."/>
            <person name="Lee C.C."/>
        </authorList>
    </citation>
    <scope>NUCLEOTIDE SEQUENCE [LARGE SCALE GENOMIC DNA]</scope>
    <source>
        <strain evidence="3 4">CGMCC 1.12710</strain>
    </source>
</reference>
<dbReference type="Pfam" id="PF07883">
    <property type="entry name" value="Cupin_2"/>
    <property type="match status" value="1"/>
</dbReference>
<dbReference type="GO" id="GO:0046872">
    <property type="term" value="F:metal ion binding"/>
    <property type="evidence" value="ECO:0007669"/>
    <property type="project" value="UniProtKB-KW"/>
</dbReference>
<dbReference type="RefSeq" id="WP_089410775.1">
    <property type="nucleotide sequence ID" value="NZ_FZQA01000001.1"/>
</dbReference>
<dbReference type="OrthoDB" id="5290459at2"/>
<keyword evidence="4" id="KW-1185">Reference proteome</keyword>
<evidence type="ECO:0000313" key="4">
    <source>
        <dbReference type="Proteomes" id="UP000198346"/>
    </source>
</evidence>